<evidence type="ECO:0000313" key="3">
    <source>
        <dbReference type="EMBL" id="ORX53919.1"/>
    </source>
</evidence>
<keyword evidence="3" id="KW-0031">Aminopeptidase</keyword>
<proteinExistence type="inferred from homology"/>
<comment type="similarity">
    <text evidence="1">Belongs to the peptidase M24 family.</text>
</comment>
<evidence type="ECO:0000313" key="4">
    <source>
        <dbReference type="Proteomes" id="UP000242146"/>
    </source>
</evidence>
<evidence type="ECO:0000259" key="2">
    <source>
        <dbReference type="Pfam" id="PF00557"/>
    </source>
</evidence>
<dbReference type="OrthoDB" id="5876363at2759"/>
<dbReference type="PANTHER" id="PTHR10804">
    <property type="entry name" value="PROTEASE FAMILY M24 METHIONYL AMINOPEPTIDASE, AMINOPEPTIDASE P"/>
    <property type="match status" value="1"/>
</dbReference>
<name>A0A1X2GII1_9FUNG</name>
<dbReference type="SUPFAM" id="SSF46785">
    <property type="entry name" value="Winged helix' DNA-binding domain"/>
    <property type="match status" value="1"/>
</dbReference>
<sequence length="404" mass="44653">MSAMELTTSYPPTKFETDNDFKVEAVLVKYKNSALIVNSVLPQVLARIAAGVSICDLCQYGDDLLEALSLSQFKTAERGISMPTCVTVNQYVQYMSPLNDENDYHLKVGDVVKVELGVHIDGYIASAAHTVVVPLNPQQPMSGPAADVICATYYAHEAVLRMLQPGVKASQITSLITEIAAYYRCTPVENTYSSVIKRFVLRAGQDIENGFPEDMLVEDLEKHDFEIQANQAYQINILLTSGNGKTKTSEFKPFVYQRDVNKSHQLKIKAARAAYNVINQKHTVFPFSTRALPNSQIRLGLASLLQHELITSHPVFRSASNKDLVAQFKSTILMSATGILRLTLPQPLSFVHSEYCIPQNTVAHQALSAPNAIQTVKEPANIAQSDIVFGARRVETEDADMELE</sequence>
<reference evidence="3 4" key="1">
    <citation type="submission" date="2016-07" db="EMBL/GenBank/DDBJ databases">
        <title>Pervasive Adenine N6-methylation of Active Genes in Fungi.</title>
        <authorList>
            <consortium name="DOE Joint Genome Institute"/>
            <person name="Mondo S.J."/>
            <person name="Dannebaum R.O."/>
            <person name="Kuo R.C."/>
            <person name="Labutti K."/>
            <person name="Haridas S."/>
            <person name="Kuo A."/>
            <person name="Salamov A."/>
            <person name="Ahrendt S.R."/>
            <person name="Lipzen A."/>
            <person name="Sullivan W."/>
            <person name="Andreopoulos W.B."/>
            <person name="Clum A."/>
            <person name="Lindquist E."/>
            <person name="Daum C."/>
            <person name="Ramamoorthy G.K."/>
            <person name="Gryganskyi A."/>
            <person name="Culley D."/>
            <person name="Magnuson J.K."/>
            <person name="James T.Y."/>
            <person name="O'Malley M.A."/>
            <person name="Stajich J.E."/>
            <person name="Spatafora J.W."/>
            <person name="Visel A."/>
            <person name="Grigoriev I.V."/>
        </authorList>
    </citation>
    <scope>NUCLEOTIDE SEQUENCE [LARGE SCALE GENOMIC DNA]</scope>
    <source>
        <strain evidence="3 4">NRRL 3301</strain>
    </source>
</reference>
<keyword evidence="3" id="KW-0378">Hydrolase</keyword>
<feature type="domain" description="Peptidase M24" evidence="2">
    <location>
        <begin position="30"/>
        <end position="183"/>
    </location>
</feature>
<dbReference type="InterPro" id="IPR036388">
    <property type="entry name" value="WH-like_DNA-bd_sf"/>
</dbReference>
<dbReference type="PANTHER" id="PTHR10804:SF11">
    <property type="entry name" value="PROLIFERATION-ASSOCIATED PROTEIN 2G4"/>
    <property type="match status" value="1"/>
</dbReference>
<gene>
    <name evidence="3" type="ORF">DM01DRAFT_1335766</name>
</gene>
<dbReference type="InterPro" id="IPR036390">
    <property type="entry name" value="WH_DNA-bd_sf"/>
</dbReference>
<dbReference type="Gene3D" id="1.10.10.10">
    <property type="entry name" value="Winged helix-like DNA-binding domain superfamily/Winged helix DNA-binding domain"/>
    <property type="match status" value="1"/>
</dbReference>
<dbReference type="Gene3D" id="3.90.230.10">
    <property type="entry name" value="Creatinase/methionine aminopeptidase superfamily"/>
    <property type="match status" value="1"/>
</dbReference>
<evidence type="ECO:0000256" key="1">
    <source>
        <dbReference type="ARBA" id="ARBA00007319"/>
    </source>
</evidence>
<dbReference type="EMBL" id="MCGT01000014">
    <property type="protein sequence ID" value="ORX53919.1"/>
    <property type="molecule type" value="Genomic_DNA"/>
</dbReference>
<protein>
    <submittedName>
        <fullName evidence="3">Creatinase/aminopeptidase</fullName>
    </submittedName>
</protein>
<dbReference type="InterPro" id="IPR047113">
    <property type="entry name" value="PA2G4/ARX1"/>
</dbReference>
<organism evidence="3 4">
    <name type="scientific">Hesseltinella vesiculosa</name>
    <dbReference type="NCBI Taxonomy" id="101127"/>
    <lineage>
        <taxon>Eukaryota</taxon>
        <taxon>Fungi</taxon>
        <taxon>Fungi incertae sedis</taxon>
        <taxon>Mucoromycota</taxon>
        <taxon>Mucoromycotina</taxon>
        <taxon>Mucoromycetes</taxon>
        <taxon>Mucorales</taxon>
        <taxon>Cunninghamellaceae</taxon>
        <taxon>Hesseltinella</taxon>
    </lineage>
</organism>
<keyword evidence="3" id="KW-0645">Protease</keyword>
<dbReference type="GO" id="GO:0004177">
    <property type="term" value="F:aminopeptidase activity"/>
    <property type="evidence" value="ECO:0007669"/>
    <property type="project" value="UniProtKB-KW"/>
</dbReference>
<dbReference type="Proteomes" id="UP000242146">
    <property type="component" value="Unassembled WGS sequence"/>
</dbReference>
<dbReference type="InterPro" id="IPR000994">
    <property type="entry name" value="Pept_M24"/>
</dbReference>
<dbReference type="Pfam" id="PF00557">
    <property type="entry name" value="Peptidase_M24"/>
    <property type="match status" value="1"/>
</dbReference>
<dbReference type="SUPFAM" id="SSF55920">
    <property type="entry name" value="Creatinase/aminopeptidase"/>
    <property type="match status" value="1"/>
</dbReference>
<keyword evidence="4" id="KW-1185">Reference proteome</keyword>
<dbReference type="CDD" id="cd01089">
    <property type="entry name" value="PA2G4-like"/>
    <property type="match status" value="1"/>
</dbReference>
<comment type="caution">
    <text evidence="3">The sequence shown here is derived from an EMBL/GenBank/DDBJ whole genome shotgun (WGS) entry which is preliminary data.</text>
</comment>
<dbReference type="AlphaFoldDB" id="A0A1X2GII1"/>
<dbReference type="InterPro" id="IPR036005">
    <property type="entry name" value="Creatinase/aminopeptidase-like"/>
</dbReference>
<accession>A0A1X2GII1</accession>
<dbReference type="STRING" id="101127.A0A1X2GII1"/>